<dbReference type="EMBL" id="BMNE01000011">
    <property type="protein sequence ID" value="GGN97788.1"/>
    <property type="molecule type" value="Genomic_DNA"/>
</dbReference>
<accession>A0ABQ2KZI8</accession>
<evidence type="ECO:0000256" key="1">
    <source>
        <dbReference type="SAM" id="Phobius"/>
    </source>
</evidence>
<reference evidence="3" key="1">
    <citation type="journal article" date="2019" name="Int. J. Syst. Evol. Microbiol.">
        <title>The Global Catalogue of Microorganisms (GCM) 10K type strain sequencing project: providing services to taxonomists for standard genome sequencing and annotation.</title>
        <authorList>
            <consortium name="The Broad Institute Genomics Platform"/>
            <consortium name="The Broad Institute Genome Sequencing Center for Infectious Disease"/>
            <person name="Wu L."/>
            <person name="Ma J."/>
        </authorList>
    </citation>
    <scope>NUCLEOTIDE SEQUENCE [LARGE SCALE GENOMIC DNA]</scope>
    <source>
        <strain evidence="3">CGMCC 4.7329</strain>
    </source>
</reference>
<protein>
    <submittedName>
        <fullName evidence="2">Uncharacterized protein</fullName>
    </submittedName>
</protein>
<proteinExistence type="predicted"/>
<keyword evidence="1" id="KW-0472">Membrane</keyword>
<feature type="transmembrane region" description="Helical" evidence="1">
    <location>
        <begin position="21"/>
        <end position="39"/>
    </location>
</feature>
<gene>
    <name evidence="2" type="ORF">GCM10011610_64140</name>
</gene>
<evidence type="ECO:0000313" key="2">
    <source>
        <dbReference type="EMBL" id="GGN97788.1"/>
    </source>
</evidence>
<keyword evidence="1" id="KW-1133">Transmembrane helix</keyword>
<keyword evidence="1" id="KW-0812">Transmembrane</keyword>
<sequence length="45" mass="5009">MVIQSRSGAGAMGYLWEIARYAAAWGGTVGIIAFWYWMFSNIGTF</sequence>
<comment type="caution">
    <text evidence="2">The sequence shown here is derived from an EMBL/GenBank/DDBJ whole genome shotgun (WGS) entry which is preliminary data.</text>
</comment>
<organism evidence="2 3">
    <name type="scientific">Nocardia rhizosphaerihabitans</name>
    <dbReference type="NCBI Taxonomy" id="1691570"/>
    <lineage>
        <taxon>Bacteria</taxon>
        <taxon>Bacillati</taxon>
        <taxon>Actinomycetota</taxon>
        <taxon>Actinomycetes</taxon>
        <taxon>Mycobacteriales</taxon>
        <taxon>Nocardiaceae</taxon>
        <taxon>Nocardia</taxon>
    </lineage>
</organism>
<keyword evidence="3" id="KW-1185">Reference proteome</keyword>
<dbReference type="Proteomes" id="UP000658127">
    <property type="component" value="Unassembled WGS sequence"/>
</dbReference>
<evidence type="ECO:0000313" key="3">
    <source>
        <dbReference type="Proteomes" id="UP000658127"/>
    </source>
</evidence>
<name>A0ABQ2KZI8_9NOCA</name>